<dbReference type="NCBIfam" id="NF010094">
    <property type="entry name" value="PRK13580.1"/>
    <property type="match status" value="1"/>
</dbReference>
<comment type="function">
    <text evidence="8">Catalyzes the reversible interconversion of serine and glycine with tetrahydrofolate (THF) serving as the one-carbon carrier. This reaction serves as the major source of one-carbon groups required for the biosynthesis of purines, thymidylate, methionine, and other important biomolecules. Also exhibits THF-independent aldolase activity toward beta-hydroxyamino acids, producing glycine and aldehydes, via a retro-aldol mechanism.</text>
</comment>
<dbReference type="InterPro" id="IPR015422">
    <property type="entry name" value="PyrdxlP-dep_Trfase_small"/>
</dbReference>
<name>A0A0C1C5Q8_9BACT</name>
<dbReference type="AlphaFoldDB" id="A0A0C1C5Q8"/>
<dbReference type="SUPFAM" id="SSF53383">
    <property type="entry name" value="PLP-dependent transferases"/>
    <property type="match status" value="1"/>
</dbReference>
<reference evidence="11 12" key="1">
    <citation type="journal article" date="2014" name="Mol. Biol. Evol.">
        <title>Massive expansion of Ubiquitination-related gene families within the Chlamydiae.</title>
        <authorList>
            <person name="Domman D."/>
            <person name="Collingro A."/>
            <person name="Lagkouvardos I."/>
            <person name="Gehre L."/>
            <person name="Weinmaier T."/>
            <person name="Rattei T."/>
            <person name="Subtil A."/>
            <person name="Horn M."/>
        </authorList>
    </citation>
    <scope>NUCLEOTIDE SEQUENCE [LARGE SCALE GENOMIC DNA]</scope>
    <source>
        <strain evidence="11 12">OEW1</strain>
    </source>
</reference>
<dbReference type="InterPro" id="IPR039429">
    <property type="entry name" value="SHMT-like_dom"/>
</dbReference>
<comment type="pathway">
    <text evidence="8">Amino-acid biosynthesis; glycine biosynthesis; glycine from L-serine: step 1/1.</text>
</comment>
<dbReference type="UniPathway" id="UPA00193"/>
<feature type="domain" description="Serine hydroxymethyltransferase-like" evidence="10">
    <location>
        <begin position="163"/>
        <end position="438"/>
    </location>
</feature>
<comment type="pathway">
    <text evidence="8">One-carbon metabolism; tetrahydrofolate interconversion.</text>
</comment>
<dbReference type="EC" id="2.1.2.1" evidence="8"/>
<dbReference type="InterPro" id="IPR015421">
    <property type="entry name" value="PyrdxlP-dep_Trfase_major"/>
</dbReference>
<accession>A0A0C1C5Q8</accession>
<gene>
    <name evidence="8 11" type="primary">glyA</name>
    <name evidence="11" type="ORF">DB43_DL00110</name>
</gene>
<keyword evidence="4 8" id="KW-0554">One-carbon metabolism</keyword>
<comment type="subcellular location">
    <subcellularLocation>
        <location evidence="8">Cytoplasm</location>
    </subcellularLocation>
</comment>
<dbReference type="PANTHER" id="PTHR11680">
    <property type="entry name" value="SERINE HYDROXYMETHYLTRANSFERASE"/>
    <property type="match status" value="1"/>
</dbReference>
<dbReference type="UniPathway" id="UPA00288">
    <property type="reaction ID" value="UER01023"/>
</dbReference>
<dbReference type="EMBL" id="JSAM01000006">
    <property type="protein sequence ID" value="KIA78741.1"/>
    <property type="molecule type" value="Genomic_DNA"/>
</dbReference>
<comment type="similarity">
    <text evidence="2 8">Belongs to the SHMT family.</text>
</comment>
<dbReference type="InterPro" id="IPR015424">
    <property type="entry name" value="PyrdxlP-dep_Trfase"/>
</dbReference>
<dbReference type="PATRIC" id="fig|83552.4.peg.46"/>
<dbReference type="Gene3D" id="3.90.1150.10">
    <property type="entry name" value="Aspartate Aminotransferase, domain 1"/>
    <property type="match status" value="1"/>
</dbReference>
<organism evidence="11 12">
    <name type="scientific">Parachlamydia acanthamoebae</name>
    <dbReference type="NCBI Taxonomy" id="83552"/>
    <lineage>
        <taxon>Bacteria</taxon>
        <taxon>Pseudomonadati</taxon>
        <taxon>Chlamydiota</taxon>
        <taxon>Chlamydiia</taxon>
        <taxon>Parachlamydiales</taxon>
        <taxon>Parachlamydiaceae</taxon>
        <taxon>Parachlamydia</taxon>
    </lineage>
</organism>
<dbReference type="HAMAP" id="MF_00051">
    <property type="entry name" value="SHMT"/>
    <property type="match status" value="1"/>
</dbReference>
<dbReference type="Proteomes" id="UP000031307">
    <property type="component" value="Unassembled WGS sequence"/>
</dbReference>
<protein>
    <recommendedName>
        <fullName evidence="8">Serine hydroxymethyltransferase</fullName>
        <shortName evidence="8">SHMT</shortName>
        <shortName evidence="8">Serine methylase</shortName>
        <ecNumber evidence="8">2.1.2.1</ecNumber>
    </recommendedName>
</protein>
<feature type="site" description="Plays an important role in substrate specificity" evidence="8">
    <location>
        <position position="284"/>
    </location>
</feature>
<dbReference type="InterPro" id="IPR001085">
    <property type="entry name" value="Ser_HO-MeTrfase"/>
</dbReference>
<dbReference type="Gene3D" id="3.40.640.10">
    <property type="entry name" value="Type I PLP-dependent aspartate aminotransferase-like (Major domain)"/>
    <property type="match status" value="1"/>
</dbReference>
<evidence type="ECO:0000256" key="5">
    <source>
        <dbReference type="ARBA" id="ARBA00022605"/>
    </source>
</evidence>
<dbReference type="OMA" id="CQFANVQ"/>
<evidence type="ECO:0000256" key="6">
    <source>
        <dbReference type="ARBA" id="ARBA00022679"/>
    </source>
</evidence>
<comment type="caution">
    <text evidence="8">Lacks conserved residue(s) required for the propagation of feature annotation.</text>
</comment>
<evidence type="ECO:0000256" key="2">
    <source>
        <dbReference type="ARBA" id="ARBA00006376"/>
    </source>
</evidence>
<dbReference type="GO" id="GO:0019264">
    <property type="term" value="P:glycine biosynthetic process from serine"/>
    <property type="evidence" value="ECO:0007669"/>
    <property type="project" value="UniProtKB-UniRule"/>
</dbReference>
<dbReference type="GO" id="GO:0004372">
    <property type="term" value="F:glycine hydroxymethyltransferase activity"/>
    <property type="evidence" value="ECO:0007669"/>
    <property type="project" value="UniProtKB-UniRule"/>
</dbReference>
<dbReference type="GO" id="GO:0008168">
    <property type="term" value="F:methyltransferase activity"/>
    <property type="evidence" value="ECO:0007669"/>
    <property type="project" value="UniProtKB-KW"/>
</dbReference>
<dbReference type="InterPro" id="IPR049943">
    <property type="entry name" value="Ser_HO-MeTrfase-like"/>
</dbReference>
<dbReference type="PIRSF" id="PIRSF000412">
    <property type="entry name" value="SHMT"/>
    <property type="match status" value="1"/>
</dbReference>
<dbReference type="PANTHER" id="PTHR11680:SF35">
    <property type="entry name" value="SERINE HYDROXYMETHYLTRANSFERASE 1"/>
    <property type="match status" value="1"/>
</dbReference>
<dbReference type="GO" id="GO:0030170">
    <property type="term" value="F:pyridoxal phosphate binding"/>
    <property type="evidence" value="ECO:0007669"/>
    <property type="project" value="UniProtKB-UniRule"/>
</dbReference>
<dbReference type="PROSITE" id="PS00096">
    <property type="entry name" value="SHMT"/>
    <property type="match status" value="1"/>
</dbReference>
<keyword evidence="6 8" id="KW-0808">Transferase</keyword>
<feature type="binding site" evidence="8">
    <location>
        <position position="173"/>
    </location>
    <ligand>
        <name>(6S)-5,6,7,8-tetrahydrofolate</name>
        <dbReference type="ChEBI" id="CHEBI:57453"/>
    </ligand>
</feature>
<keyword evidence="11" id="KW-0489">Methyltransferase</keyword>
<dbReference type="NCBIfam" id="NF000586">
    <property type="entry name" value="PRK00011.1"/>
    <property type="match status" value="1"/>
</dbReference>
<comment type="subunit">
    <text evidence="8">Homodimer.</text>
</comment>
<evidence type="ECO:0000256" key="1">
    <source>
        <dbReference type="ARBA" id="ARBA00001933"/>
    </source>
</evidence>
<evidence type="ECO:0000313" key="12">
    <source>
        <dbReference type="Proteomes" id="UP000031307"/>
    </source>
</evidence>
<evidence type="ECO:0000256" key="7">
    <source>
        <dbReference type="ARBA" id="ARBA00022898"/>
    </source>
</evidence>
<keyword evidence="7 8" id="KW-0663">Pyridoxal phosphate</keyword>
<dbReference type="CDD" id="cd00378">
    <property type="entry name" value="SHMT"/>
    <property type="match status" value="1"/>
</dbReference>
<feature type="modified residue" description="N6-(pyridoxal phosphate)lysine" evidence="8 9">
    <location>
        <position position="285"/>
    </location>
</feature>
<dbReference type="Pfam" id="PF00464">
    <property type="entry name" value="SHMT"/>
    <property type="match status" value="2"/>
</dbReference>
<evidence type="ECO:0000259" key="10">
    <source>
        <dbReference type="Pfam" id="PF00464"/>
    </source>
</evidence>
<evidence type="ECO:0000256" key="4">
    <source>
        <dbReference type="ARBA" id="ARBA00022563"/>
    </source>
</evidence>
<comment type="cofactor">
    <cofactor evidence="1 8 9">
        <name>pyridoxal 5'-phosphate</name>
        <dbReference type="ChEBI" id="CHEBI:597326"/>
    </cofactor>
</comment>
<keyword evidence="3 8" id="KW-0963">Cytoplasm</keyword>
<feature type="binding site" evidence="8">
    <location>
        <position position="300"/>
    </location>
    <ligand>
        <name>(6S)-5,6,7,8-tetrahydrofolate</name>
        <dbReference type="ChEBI" id="CHEBI:57453"/>
    </ligand>
</feature>
<keyword evidence="5 8" id="KW-0028">Amino-acid biosynthesis</keyword>
<dbReference type="InterPro" id="IPR019798">
    <property type="entry name" value="Ser_HO-MeTrfase_PLP_BS"/>
</dbReference>
<evidence type="ECO:0000313" key="11">
    <source>
        <dbReference type="EMBL" id="KIA78741.1"/>
    </source>
</evidence>
<evidence type="ECO:0000256" key="3">
    <source>
        <dbReference type="ARBA" id="ARBA00022490"/>
    </source>
</evidence>
<dbReference type="GO" id="GO:0005829">
    <property type="term" value="C:cytosol"/>
    <property type="evidence" value="ECO:0007669"/>
    <property type="project" value="TreeGrafter"/>
</dbReference>
<feature type="domain" description="Serine hydroxymethyltransferase-like" evidence="10">
    <location>
        <begin position="33"/>
        <end position="133"/>
    </location>
</feature>
<evidence type="ECO:0000256" key="9">
    <source>
        <dbReference type="PIRSR" id="PIRSR000412-50"/>
    </source>
</evidence>
<evidence type="ECO:0000256" key="8">
    <source>
        <dbReference type="HAMAP-Rule" id="MF_00051"/>
    </source>
</evidence>
<dbReference type="GO" id="GO:0032259">
    <property type="term" value="P:methylation"/>
    <property type="evidence" value="ECO:0007669"/>
    <property type="project" value="UniProtKB-KW"/>
</dbReference>
<comment type="caution">
    <text evidence="11">The sequence shown here is derived from an EMBL/GenBank/DDBJ whole genome shotgun (WGS) entry which is preliminary data.</text>
</comment>
<dbReference type="FunFam" id="3.40.640.10:FF:000060">
    <property type="entry name" value="Serine hydroxymethyltransferase"/>
    <property type="match status" value="1"/>
</dbReference>
<comment type="catalytic activity">
    <reaction evidence="8">
        <text>(6R)-5,10-methylene-5,6,7,8-tetrahydrofolate + glycine + H2O = (6S)-5,6,7,8-tetrahydrofolate + L-serine</text>
        <dbReference type="Rhea" id="RHEA:15481"/>
        <dbReference type="ChEBI" id="CHEBI:15377"/>
        <dbReference type="ChEBI" id="CHEBI:15636"/>
        <dbReference type="ChEBI" id="CHEBI:33384"/>
        <dbReference type="ChEBI" id="CHEBI:57305"/>
        <dbReference type="ChEBI" id="CHEBI:57453"/>
        <dbReference type="EC" id="2.1.2.1"/>
    </reaction>
</comment>
<dbReference type="RefSeq" id="WP_013924456.1">
    <property type="nucleotide sequence ID" value="NZ_JSAM01000006.1"/>
</dbReference>
<feature type="binding site" evidence="8">
    <location>
        <begin position="177"/>
        <end position="179"/>
    </location>
    <ligand>
        <name>(6S)-5,6,7,8-tetrahydrofolate</name>
        <dbReference type="ChEBI" id="CHEBI:57453"/>
    </ligand>
</feature>
<sequence length="490" mass="54234">MPRIQKYLQKHAQNLQPAAIAYLAALDQIESFAPLIAHAIEQELSDQRSHLKLIASENYSSLTVQLAMGNLLTDKYAEGYPHHRFYAGCENVDLVEEMAQEELKQIFGAEHAYVQPHSGADANLVAFWSILVQKVQNKEIERLGKKTLDELTPEEYEQVRKLMNQQKLMGMSLNSGGHLTHGYRHNISSKMMRSVFYDVDPKTEQLDYHTLAKQALQEKPDILLAGYSAYSRRINFAKMREIADSVGAVFMVDMAHFSGLVAGKVFQDEYNPVPYAHIVTSTTHKTLRGPRGGFVLCKAEFADTINKGCPLVLGGPLPHVIAAKAIAFKEANSPNFQDYAQRIVKNANTLAEKLKSDGARIVSGGTENHLMIVDLSSFGLTGRHAESILRKAGLTVNRNTIPGDQNGPWYTSGIRLGTPAVTTLGMGTDEMNEIADIIVKVLKNAKPAIVEKTGQLSKANAEIDPKILDEAQQRVNAILAKFPLYPEIEI</sequence>
<proteinExistence type="inferred from homology"/>
<dbReference type="GO" id="GO:0035999">
    <property type="term" value="P:tetrahydrofolate interconversion"/>
    <property type="evidence" value="ECO:0007669"/>
    <property type="project" value="UniProtKB-UniRule"/>
</dbReference>